<reference evidence="11 12" key="1">
    <citation type="submission" date="2022-09" db="EMBL/GenBank/DDBJ databases">
        <title>Draft genome of isolate Be4.</title>
        <authorList>
            <person name="Sanchez-Castro I."/>
            <person name="Martinez-Rodriguez P."/>
            <person name="Descostes M."/>
            <person name="Merroun M."/>
        </authorList>
    </citation>
    <scope>NUCLEOTIDE SEQUENCE [LARGE SCALE GENOMIC DNA]</scope>
    <source>
        <strain evidence="11 12">Be4</strain>
    </source>
</reference>
<gene>
    <name evidence="11" type="ORF">N0K08_04915</name>
</gene>
<keyword evidence="3" id="KW-0813">Transport</keyword>
<keyword evidence="12" id="KW-1185">Reference proteome</keyword>
<evidence type="ECO:0000256" key="6">
    <source>
        <dbReference type="ARBA" id="ARBA00022847"/>
    </source>
</evidence>
<dbReference type="Proteomes" id="UP001525968">
    <property type="component" value="Unassembled WGS sequence"/>
</dbReference>
<keyword evidence="7 9" id="KW-1133">Transmembrane helix</keyword>
<evidence type="ECO:0000256" key="2">
    <source>
        <dbReference type="ARBA" id="ARBA00008240"/>
    </source>
</evidence>
<sequence>MTMSIEATMDAPAAPAPAQKSNFKLILSTSLGSGLEVYDNTIFSYFAIVIGQQFFAPAGDYGALMLSVAVFAVGFLIRPLGSLYFGSMADRHGRKKTLFVTIMLMALGVLLITICPPYSQIGIAAPIILLVGRLLQGFSLGGEFGAAATLAMESSAKGSRGHVVSWQTACQGAATLAGALVAFLLTKYIPPEQFQSWGWRIGFAIGLSIAPVGLYIRAQMSETLDTTRSAAATPLTDLWRDYRRPVVLGILMMLLNSSLLYIVVLYMPTYLMQQLHFPSATSYLASMVASAVLLIVVPFSGMLADRMPRRKPILLVTMLLPPLLVYPLFSMLSNTQALWEALLLLGGMMAIASIGSGAFLLLLLEAFPVKVRASALSIIYSFGVSVVGGCAQLLVTWLIRVSGDPLAPAWFLMVCGAISYSALLLFRENKSA</sequence>
<feature type="transmembrane region" description="Helical" evidence="9">
    <location>
        <begin position="312"/>
        <end position="329"/>
    </location>
</feature>
<feature type="transmembrane region" description="Helical" evidence="9">
    <location>
        <begin position="163"/>
        <end position="185"/>
    </location>
</feature>
<dbReference type="PROSITE" id="PS00217">
    <property type="entry name" value="SUGAR_TRANSPORT_2"/>
    <property type="match status" value="1"/>
</dbReference>
<evidence type="ECO:0000256" key="5">
    <source>
        <dbReference type="ARBA" id="ARBA00022692"/>
    </source>
</evidence>
<evidence type="ECO:0000256" key="1">
    <source>
        <dbReference type="ARBA" id="ARBA00004651"/>
    </source>
</evidence>
<feature type="transmembrane region" description="Helical" evidence="9">
    <location>
        <begin position="280"/>
        <end position="300"/>
    </location>
</feature>
<dbReference type="EMBL" id="JAODYH010000003">
    <property type="protein sequence ID" value="MCT9809964.1"/>
    <property type="molecule type" value="Genomic_DNA"/>
</dbReference>
<dbReference type="SUPFAM" id="SSF103473">
    <property type="entry name" value="MFS general substrate transporter"/>
    <property type="match status" value="1"/>
</dbReference>
<evidence type="ECO:0000256" key="9">
    <source>
        <dbReference type="SAM" id="Phobius"/>
    </source>
</evidence>
<dbReference type="InterPro" id="IPR051084">
    <property type="entry name" value="H+-coupled_symporters"/>
</dbReference>
<feature type="transmembrane region" description="Helical" evidence="9">
    <location>
        <begin position="125"/>
        <end position="151"/>
    </location>
</feature>
<feature type="transmembrane region" description="Helical" evidence="9">
    <location>
        <begin position="197"/>
        <end position="216"/>
    </location>
</feature>
<dbReference type="InterPro" id="IPR020846">
    <property type="entry name" value="MFS_dom"/>
</dbReference>
<feature type="transmembrane region" description="Helical" evidence="9">
    <location>
        <begin position="341"/>
        <end position="364"/>
    </location>
</feature>
<comment type="similarity">
    <text evidence="2">Belongs to the major facilitator superfamily. Metabolite:H+ Symporter (MHS) family (TC 2.A.1.6) family.</text>
</comment>
<proteinExistence type="inferred from homology"/>
<evidence type="ECO:0000256" key="7">
    <source>
        <dbReference type="ARBA" id="ARBA00022989"/>
    </source>
</evidence>
<keyword evidence="8 9" id="KW-0472">Membrane</keyword>
<evidence type="ECO:0000313" key="11">
    <source>
        <dbReference type="EMBL" id="MCT9809964.1"/>
    </source>
</evidence>
<evidence type="ECO:0000256" key="8">
    <source>
        <dbReference type="ARBA" id="ARBA00023136"/>
    </source>
</evidence>
<comment type="subcellular location">
    <subcellularLocation>
        <location evidence="1">Cell membrane</location>
        <topology evidence="1">Multi-pass membrane protein</topology>
    </subcellularLocation>
</comment>
<keyword evidence="4" id="KW-1003">Cell membrane</keyword>
<dbReference type="InterPro" id="IPR005829">
    <property type="entry name" value="Sugar_transporter_CS"/>
</dbReference>
<comment type="caution">
    <text evidence="11">The sequence shown here is derived from an EMBL/GenBank/DDBJ whole genome shotgun (WGS) entry which is preliminary data.</text>
</comment>
<name>A0ABT2PHM0_9BURK</name>
<feature type="transmembrane region" description="Helical" evidence="9">
    <location>
        <begin position="61"/>
        <end position="85"/>
    </location>
</feature>
<dbReference type="PANTHER" id="PTHR43528:SF3">
    <property type="entry name" value="CITRATE-PROTON SYMPORTER"/>
    <property type="match status" value="1"/>
</dbReference>
<feature type="transmembrane region" description="Helical" evidence="9">
    <location>
        <begin position="246"/>
        <end position="268"/>
    </location>
</feature>
<keyword evidence="5 9" id="KW-0812">Transmembrane</keyword>
<evidence type="ECO:0000259" key="10">
    <source>
        <dbReference type="PROSITE" id="PS50850"/>
    </source>
</evidence>
<feature type="transmembrane region" description="Helical" evidence="9">
    <location>
        <begin position="405"/>
        <end position="426"/>
    </location>
</feature>
<organism evidence="11 12">
    <name type="scientific">Acidovorax bellezanensis</name>
    <dbReference type="NCBI Taxonomy" id="2976702"/>
    <lineage>
        <taxon>Bacteria</taxon>
        <taxon>Pseudomonadati</taxon>
        <taxon>Pseudomonadota</taxon>
        <taxon>Betaproteobacteria</taxon>
        <taxon>Burkholderiales</taxon>
        <taxon>Comamonadaceae</taxon>
        <taxon>Acidovorax</taxon>
    </lineage>
</organism>
<keyword evidence="6" id="KW-0769">Symport</keyword>
<evidence type="ECO:0000313" key="12">
    <source>
        <dbReference type="Proteomes" id="UP001525968"/>
    </source>
</evidence>
<evidence type="ECO:0000256" key="3">
    <source>
        <dbReference type="ARBA" id="ARBA00022448"/>
    </source>
</evidence>
<dbReference type="Pfam" id="PF07690">
    <property type="entry name" value="MFS_1"/>
    <property type="match status" value="1"/>
</dbReference>
<feature type="domain" description="Major facilitator superfamily (MFS) profile" evidence="10">
    <location>
        <begin position="25"/>
        <end position="432"/>
    </location>
</feature>
<dbReference type="PANTHER" id="PTHR43528">
    <property type="entry name" value="ALPHA-KETOGLUTARATE PERMEASE"/>
    <property type="match status" value="1"/>
</dbReference>
<evidence type="ECO:0000256" key="4">
    <source>
        <dbReference type="ARBA" id="ARBA00022475"/>
    </source>
</evidence>
<dbReference type="Gene3D" id="1.20.1250.20">
    <property type="entry name" value="MFS general substrate transporter like domains"/>
    <property type="match status" value="2"/>
</dbReference>
<dbReference type="RefSeq" id="WP_261498945.1">
    <property type="nucleotide sequence ID" value="NZ_JAODYH010000003.1"/>
</dbReference>
<feature type="transmembrane region" description="Helical" evidence="9">
    <location>
        <begin position="97"/>
        <end position="119"/>
    </location>
</feature>
<protein>
    <submittedName>
        <fullName evidence="11">MFS transporter</fullName>
    </submittedName>
</protein>
<dbReference type="InterPro" id="IPR011701">
    <property type="entry name" value="MFS"/>
</dbReference>
<dbReference type="PROSITE" id="PS50850">
    <property type="entry name" value="MFS"/>
    <property type="match status" value="1"/>
</dbReference>
<dbReference type="InterPro" id="IPR036259">
    <property type="entry name" value="MFS_trans_sf"/>
</dbReference>
<accession>A0ABT2PHM0</accession>
<feature type="transmembrane region" description="Helical" evidence="9">
    <location>
        <begin position="376"/>
        <end position="399"/>
    </location>
</feature>